<feature type="domain" description="Peptidase M24 C-terminal" evidence="6">
    <location>
        <begin position="533"/>
        <end position="593"/>
    </location>
</feature>
<comment type="similarity">
    <text evidence="1">Belongs to the peptidase M24B family.</text>
</comment>
<dbReference type="CDD" id="cd01085">
    <property type="entry name" value="APP"/>
    <property type="match status" value="1"/>
</dbReference>
<dbReference type="OrthoDB" id="9806388at2"/>
<accession>A0A4R1QHI4</accession>
<evidence type="ECO:0000313" key="7">
    <source>
        <dbReference type="EMBL" id="TCL52916.1"/>
    </source>
</evidence>
<dbReference type="InterPro" id="IPR036005">
    <property type="entry name" value="Creatinase/aminopeptidase-like"/>
</dbReference>
<dbReference type="GO" id="GO:0070006">
    <property type="term" value="F:metalloaminopeptidase activity"/>
    <property type="evidence" value="ECO:0007669"/>
    <property type="project" value="InterPro"/>
</dbReference>
<dbReference type="AlphaFoldDB" id="A0A4R1QHI4"/>
<dbReference type="STRING" id="1650663.GCA_001486665_00656"/>
<comment type="caution">
    <text evidence="7">The sequence shown here is derived from an EMBL/GenBank/DDBJ whole genome shotgun (WGS) entry which is preliminary data.</text>
</comment>
<evidence type="ECO:0000256" key="3">
    <source>
        <dbReference type="ARBA" id="ARBA00022801"/>
    </source>
</evidence>
<keyword evidence="3" id="KW-0378">Hydrolase</keyword>
<dbReference type="SUPFAM" id="SSF53092">
    <property type="entry name" value="Creatinase/prolidase N-terminal domain"/>
    <property type="match status" value="2"/>
</dbReference>
<proteinExistence type="inferred from homology"/>
<dbReference type="Gene3D" id="3.90.230.10">
    <property type="entry name" value="Creatinase/methionine aminopeptidase superfamily"/>
    <property type="match status" value="1"/>
</dbReference>
<dbReference type="EMBL" id="SLUM01000040">
    <property type="protein sequence ID" value="TCL52916.1"/>
    <property type="molecule type" value="Genomic_DNA"/>
</dbReference>
<keyword evidence="7" id="KW-0031">Aminopeptidase</keyword>
<dbReference type="SUPFAM" id="SSF55920">
    <property type="entry name" value="Creatinase/aminopeptidase"/>
    <property type="match status" value="1"/>
</dbReference>
<dbReference type="RefSeq" id="WP_077138483.1">
    <property type="nucleotide sequence ID" value="NZ_CABKVM010000013.1"/>
</dbReference>
<evidence type="ECO:0000256" key="1">
    <source>
        <dbReference type="ARBA" id="ARBA00008766"/>
    </source>
</evidence>
<dbReference type="InterPro" id="IPR050422">
    <property type="entry name" value="X-Pro_aminopeptidase_P"/>
</dbReference>
<dbReference type="Pfam" id="PF16189">
    <property type="entry name" value="Creatinase_N_2"/>
    <property type="match status" value="1"/>
</dbReference>
<evidence type="ECO:0000313" key="8">
    <source>
        <dbReference type="Proteomes" id="UP000295184"/>
    </source>
</evidence>
<dbReference type="Pfam" id="PF00557">
    <property type="entry name" value="Peptidase_M24"/>
    <property type="match status" value="1"/>
</dbReference>
<name>A0A4R1QHI4_9FIRM</name>
<dbReference type="GO" id="GO:0046872">
    <property type="term" value="F:metal ion binding"/>
    <property type="evidence" value="ECO:0007669"/>
    <property type="project" value="UniProtKB-KW"/>
</dbReference>
<dbReference type="PANTHER" id="PTHR43763:SF6">
    <property type="entry name" value="XAA-PRO AMINOPEPTIDASE 1"/>
    <property type="match status" value="1"/>
</dbReference>
<organism evidence="7 8">
    <name type="scientific">Allofournierella massiliensis</name>
    <dbReference type="NCBI Taxonomy" id="1650663"/>
    <lineage>
        <taxon>Bacteria</taxon>
        <taxon>Bacillati</taxon>
        <taxon>Bacillota</taxon>
        <taxon>Clostridia</taxon>
        <taxon>Eubacteriales</taxon>
        <taxon>Oscillospiraceae</taxon>
        <taxon>Allofournierella</taxon>
    </lineage>
</organism>
<dbReference type="InterPro" id="IPR000587">
    <property type="entry name" value="Creatinase_N"/>
</dbReference>
<sequence>MKTTNEKIAQLRAAMQAAGANACLIPSSDPHSSEYLPDHWKARAYFSGFTGSMGTLVVTDTASALWADGRYFIQAERQLAGSEIQLQKIAVEGTPTVTEYLTDALGEGQMLALDGMVTPTATVQGLERALAKKGAKVLSVDLVSSIWEDRPPVPSTPAWLVDDETAGASAAEKLARLRQKLAENGASAMVVSRLDSVAWLLNLRAADLDCTPFALAYCFVTATSATLFIDQSRLPEEATAALRAQGVGVDAYDRLLGTLTGYHHNRVILVDGSTNWAIYSALCQNPNFTVQMGEDPIQAMKGVKNGAEIKNLMNCHVKDGVAMVRFQIWLEQQLAANAEITEVDVDRKLMELRAAQPGNLGVSFDTIAAYGANAAMMHYHATPDNCTKLEKRGFLLVDSGGQYNDGTTDITRTYALGELTENERTYYTYVLKSHIDIAKLQFLSGCTGGNLDVMARAAVWQHGIDYRCGTGHGVGFIGGVHEGPQSLRVTNHVPFEPGMTITDEPGIYEEGEVGIRIENELLCVERVKNQYGQFLGFESMTRCPIDLTPVRPELLDADEKAWLNAFHAETYRDLAPLLTEAEAAWLAEKTKPLD</sequence>
<dbReference type="InterPro" id="IPR033740">
    <property type="entry name" value="Pept_M24B"/>
</dbReference>
<dbReference type="PANTHER" id="PTHR43763">
    <property type="entry name" value="XAA-PRO AMINOPEPTIDASE 1"/>
    <property type="match status" value="1"/>
</dbReference>
<feature type="domain" description="Peptidase M24" evidence="4">
    <location>
        <begin position="318"/>
        <end position="523"/>
    </location>
</feature>
<keyword evidence="7" id="KW-0645">Protease</keyword>
<protein>
    <submittedName>
        <fullName evidence="7">Xaa-Pro aminopeptidase</fullName>
    </submittedName>
</protein>
<feature type="domain" description="Creatinase N-terminal" evidence="5">
    <location>
        <begin position="8"/>
        <end position="140"/>
    </location>
</feature>
<dbReference type="GO" id="GO:0005737">
    <property type="term" value="C:cytoplasm"/>
    <property type="evidence" value="ECO:0007669"/>
    <property type="project" value="UniProtKB-ARBA"/>
</dbReference>
<dbReference type="Proteomes" id="UP000295184">
    <property type="component" value="Unassembled WGS sequence"/>
</dbReference>
<evidence type="ECO:0000259" key="4">
    <source>
        <dbReference type="Pfam" id="PF00557"/>
    </source>
</evidence>
<keyword evidence="2" id="KW-0479">Metal-binding</keyword>
<reference evidence="7 8" key="1">
    <citation type="submission" date="2019-03" db="EMBL/GenBank/DDBJ databases">
        <title>Genomic Encyclopedia of Type Strains, Phase IV (KMG-IV): sequencing the most valuable type-strain genomes for metagenomic binning, comparative biology and taxonomic classification.</title>
        <authorList>
            <person name="Goeker M."/>
        </authorList>
    </citation>
    <scope>NUCLEOTIDE SEQUENCE [LARGE SCALE GENOMIC DNA]</scope>
    <source>
        <strain evidence="7 8">DSM 100451</strain>
    </source>
</reference>
<evidence type="ECO:0000259" key="6">
    <source>
        <dbReference type="Pfam" id="PF16188"/>
    </source>
</evidence>
<gene>
    <name evidence="7" type="ORF">EDD77_1403</name>
</gene>
<dbReference type="InterPro" id="IPR029149">
    <property type="entry name" value="Creatin/AminoP/Spt16_N"/>
</dbReference>
<dbReference type="InterPro" id="IPR000994">
    <property type="entry name" value="Pept_M24"/>
</dbReference>
<evidence type="ECO:0000259" key="5">
    <source>
        <dbReference type="Pfam" id="PF01321"/>
    </source>
</evidence>
<evidence type="ECO:0000256" key="2">
    <source>
        <dbReference type="ARBA" id="ARBA00022723"/>
    </source>
</evidence>
<dbReference type="Pfam" id="PF01321">
    <property type="entry name" value="Creatinase_N"/>
    <property type="match status" value="1"/>
</dbReference>
<dbReference type="Pfam" id="PF16188">
    <property type="entry name" value="Peptidase_M24_C"/>
    <property type="match status" value="1"/>
</dbReference>
<dbReference type="FunFam" id="3.90.230.10:FF:000009">
    <property type="entry name" value="xaa-Pro aminopeptidase 2"/>
    <property type="match status" value="1"/>
</dbReference>
<dbReference type="InterPro" id="IPR032416">
    <property type="entry name" value="Peptidase_M24_C"/>
</dbReference>
<dbReference type="Gene3D" id="3.40.350.10">
    <property type="entry name" value="Creatinase/prolidase N-terminal domain"/>
    <property type="match status" value="2"/>
</dbReference>